<gene>
    <name evidence="1" type="ordered locus">Strop_4408</name>
</gene>
<protein>
    <recommendedName>
        <fullName evidence="3">AB hydrolase-1 domain-containing protein</fullName>
    </recommendedName>
</protein>
<dbReference type="RefSeq" id="WP_012015600.1">
    <property type="nucleotide sequence ID" value="NC_009380.1"/>
</dbReference>
<dbReference type="InterPro" id="IPR029058">
    <property type="entry name" value="AB_hydrolase_fold"/>
</dbReference>
<dbReference type="SUPFAM" id="SSF53474">
    <property type="entry name" value="alpha/beta-Hydrolases"/>
    <property type="match status" value="1"/>
</dbReference>
<dbReference type="EMBL" id="CP000667">
    <property type="protein sequence ID" value="ABP56836.1"/>
    <property type="molecule type" value="Genomic_DNA"/>
</dbReference>
<accession>A4XD29</accession>
<name>A4XD29_SALTO</name>
<dbReference type="KEGG" id="stp:Strop_4408"/>
<evidence type="ECO:0000313" key="1">
    <source>
        <dbReference type="EMBL" id="ABP56836.1"/>
    </source>
</evidence>
<evidence type="ECO:0000313" key="2">
    <source>
        <dbReference type="Proteomes" id="UP000000235"/>
    </source>
</evidence>
<dbReference type="AlphaFoldDB" id="A4XD29"/>
<dbReference type="STRING" id="369723.Strop_4408"/>
<reference evidence="2" key="1">
    <citation type="journal article" date="2007" name="Proc. Natl. Acad. Sci. U.S.A.">
        <title>Genome sequencing reveals complex secondary metabolome in the marine actinomycete Salinispora tropica.</title>
        <authorList>
            <person name="Udwary D.W."/>
            <person name="Zeigler L."/>
            <person name="Asolkar R.N."/>
            <person name="Singan V."/>
            <person name="Lapidus A."/>
            <person name="Fenical W."/>
            <person name="Jensen P.R."/>
            <person name="Moore B.S."/>
        </authorList>
    </citation>
    <scope>NUCLEOTIDE SEQUENCE [LARGE SCALE GENOMIC DNA]</scope>
    <source>
        <strain evidence="2">ATCC BAA-916 / DSM 44818 / CNB-440</strain>
    </source>
</reference>
<dbReference type="PATRIC" id="fig|369723.5.peg.4560"/>
<sequence length="221" mass="23753">MDPAIALLPSALLGPAVWRPVREQLRTIGRDAIVAGAQEASGTSVDDVLRWYLDSLPTGRDYVLVPHSNAGLYVPAITARRSVTGLVFVDAILPPRRGTVPVAPPGLQEVLHALAGPDGVLPVWTSWWPPEEIAALFPSEQVRAEVSAQQQRFPLAYFAQQVAIAPGWSDRPAGYLAFGDAYAAERVRAEGWGWRSTRIDGGHLHMLNAPGEVAAAVARSL</sequence>
<evidence type="ECO:0008006" key="3">
    <source>
        <dbReference type="Google" id="ProtNLM"/>
    </source>
</evidence>
<keyword evidence="2" id="KW-1185">Reference proteome</keyword>
<dbReference type="Proteomes" id="UP000000235">
    <property type="component" value="Chromosome"/>
</dbReference>
<dbReference type="Gene3D" id="3.40.50.1820">
    <property type="entry name" value="alpha/beta hydrolase"/>
    <property type="match status" value="1"/>
</dbReference>
<dbReference type="eggNOG" id="COG1075">
    <property type="taxonomic scope" value="Bacteria"/>
</dbReference>
<dbReference type="HOGENOM" id="CLU_082729_0_0_11"/>
<proteinExistence type="predicted"/>
<organism evidence="1 2">
    <name type="scientific">Salinispora tropica (strain ATCC BAA-916 / DSM 44818 / JCM 13857 / NBRC 105044 / CNB-440)</name>
    <dbReference type="NCBI Taxonomy" id="369723"/>
    <lineage>
        <taxon>Bacteria</taxon>
        <taxon>Bacillati</taxon>
        <taxon>Actinomycetota</taxon>
        <taxon>Actinomycetes</taxon>
        <taxon>Micromonosporales</taxon>
        <taxon>Micromonosporaceae</taxon>
        <taxon>Salinispora</taxon>
    </lineage>
</organism>